<sequence>MFVVFWVEGMKLVSLLLGNLIIRNSLIMWRFPSDRYLKENGLDTPLEIFVQTPLKWVVIILGLIMFSVFYFYSKTLSTNDDFNTFFNKFYVDSTLQMNNVKFPLKNISTNGTINYISKQAWKELGDYNLIVDSQNNVKEFLKVDYVKQDSVNVIFELNLKNIDARVLYKFKKIDNKWFLIEVEDKSKK</sequence>
<reference evidence="2 3" key="1">
    <citation type="submission" date="2020-08" db="EMBL/GenBank/DDBJ databases">
        <title>Functional genomics of gut bacteria from endangered species of beetles.</title>
        <authorList>
            <person name="Carlos-Shanley C."/>
        </authorList>
    </citation>
    <scope>NUCLEOTIDE SEQUENCE [LARGE SCALE GENOMIC DNA]</scope>
    <source>
        <strain evidence="2 3">S00070</strain>
    </source>
</reference>
<dbReference type="AlphaFoldDB" id="A0A841ESE8"/>
<proteinExistence type="predicted"/>
<dbReference type="EMBL" id="JACHKT010000005">
    <property type="protein sequence ID" value="MBB6002371.1"/>
    <property type="molecule type" value="Genomic_DNA"/>
</dbReference>
<dbReference type="RefSeq" id="WP_221432407.1">
    <property type="nucleotide sequence ID" value="NZ_JACHKT010000005.1"/>
</dbReference>
<dbReference type="Gene3D" id="3.10.450.410">
    <property type="match status" value="1"/>
</dbReference>
<protein>
    <submittedName>
        <fullName evidence="2">Uncharacterized protein</fullName>
    </submittedName>
</protein>
<keyword evidence="1" id="KW-1133">Transmembrane helix</keyword>
<accession>A0A841ESE8</accession>
<evidence type="ECO:0000313" key="3">
    <source>
        <dbReference type="Proteomes" id="UP000524404"/>
    </source>
</evidence>
<keyword evidence="1" id="KW-0812">Transmembrane</keyword>
<keyword evidence="1" id="KW-0472">Membrane</keyword>
<organism evidence="2 3">
    <name type="scientific">Arcicella rosea</name>
    <dbReference type="NCBI Taxonomy" id="502909"/>
    <lineage>
        <taxon>Bacteria</taxon>
        <taxon>Pseudomonadati</taxon>
        <taxon>Bacteroidota</taxon>
        <taxon>Cytophagia</taxon>
        <taxon>Cytophagales</taxon>
        <taxon>Flectobacillaceae</taxon>
        <taxon>Arcicella</taxon>
    </lineage>
</organism>
<evidence type="ECO:0000256" key="1">
    <source>
        <dbReference type="SAM" id="Phobius"/>
    </source>
</evidence>
<feature type="transmembrane region" description="Helical" evidence="1">
    <location>
        <begin position="12"/>
        <end position="32"/>
    </location>
</feature>
<gene>
    <name evidence="2" type="ORF">HNP25_001023</name>
</gene>
<name>A0A841ESE8_9BACT</name>
<keyword evidence="3" id="KW-1185">Reference proteome</keyword>
<feature type="transmembrane region" description="Helical" evidence="1">
    <location>
        <begin position="52"/>
        <end position="72"/>
    </location>
</feature>
<dbReference type="Proteomes" id="UP000524404">
    <property type="component" value="Unassembled WGS sequence"/>
</dbReference>
<evidence type="ECO:0000313" key="2">
    <source>
        <dbReference type="EMBL" id="MBB6002371.1"/>
    </source>
</evidence>
<comment type="caution">
    <text evidence="2">The sequence shown here is derived from an EMBL/GenBank/DDBJ whole genome shotgun (WGS) entry which is preliminary data.</text>
</comment>